<dbReference type="Pfam" id="PF00069">
    <property type="entry name" value="Pkinase"/>
    <property type="match status" value="1"/>
</dbReference>
<evidence type="ECO:0000256" key="9">
    <source>
        <dbReference type="SAM" id="MobiDB-lite"/>
    </source>
</evidence>
<name>A0A1X1Z181_9MYCO</name>
<evidence type="ECO:0000256" key="8">
    <source>
        <dbReference type="ARBA" id="ARBA00048679"/>
    </source>
</evidence>
<protein>
    <recommendedName>
        <fullName evidence="1">non-specific serine/threonine protein kinase</fullName>
        <ecNumber evidence="1">2.7.11.1</ecNumber>
    </recommendedName>
</protein>
<evidence type="ECO:0000256" key="3">
    <source>
        <dbReference type="ARBA" id="ARBA00022679"/>
    </source>
</evidence>
<comment type="catalytic activity">
    <reaction evidence="8">
        <text>L-seryl-[protein] + ATP = O-phospho-L-seryl-[protein] + ADP + H(+)</text>
        <dbReference type="Rhea" id="RHEA:17989"/>
        <dbReference type="Rhea" id="RHEA-COMP:9863"/>
        <dbReference type="Rhea" id="RHEA-COMP:11604"/>
        <dbReference type="ChEBI" id="CHEBI:15378"/>
        <dbReference type="ChEBI" id="CHEBI:29999"/>
        <dbReference type="ChEBI" id="CHEBI:30616"/>
        <dbReference type="ChEBI" id="CHEBI:83421"/>
        <dbReference type="ChEBI" id="CHEBI:456216"/>
        <dbReference type="EC" id="2.7.11.1"/>
    </reaction>
</comment>
<feature type="transmembrane region" description="Helical" evidence="10">
    <location>
        <begin position="341"/>
        <end position="361"/>
    </location>
</feature>
<dbReference type="SMART" id="SM00220">
    <property type="entry name" value="S_TKc"/>
    <property type="match status" value="1"/>
</dbReference>
<evidence type="ECO:0000313" key="13">
    <source>
        <dbReference type="Proteomes" id="UP000193529"/>
    </source>
</evidence>
<dbReference type="Gene3D" id="3.10.310.50">
    <property type="match status" value="1"/>
</dbReference>
<dbReference type="Proteomes" id="UP000193529">
    <property type="component" value="Unassembled WGS sequence"/>
</dbReference>
<feature type="region of interest" description="Disordered" evidence="9">
    <location>
        <begin position="368"/>
        <end position="399"/>
    </location>
</feature>
<keyword evidence="4" id="KW-0547">Nucleotide-binding</keyword>
<dbReference type="InterPro" id="IPR000719">
    <property type="entry name" value="Prot_kinase_dom"/>
</dbReference>
<keyword evidence="10" id="KW-0472">Membrane</keyword>
<evidence type="ECO:0000256" key="1">
    <source>
        <dbReference type="ARBA" id="ARBA00012513"/>
    </source>
</evidence>
<organism evidence="12 13">
    <name type="scientific">Mycobacterium palustre</name>
    <dbReference type="NCBI Taxonomy" id="153971"/>
    <lineage>
        <taxon>Bacteria</taxon>
        <taxon>Bacillati</taxon>
        <taxon>Actinomycetota</taxon>
        <taxon>Actinomycetes</taxon>
        <taxon>Mycobacteriales</taxon>
        <taxon>Mycobacteriaceae</taxon>
        <taxon>Mycobacterium</taxon>
        <taxon>Mycobacterium simiae complex</taxon>
    </lineage>
</organism>
<proteinExistence type="predicted"/>
<dbReference type="InterPro" id="IPR008271">
    <property type="entry name" value="Ser/Thr_kinase_AS"/>
</dbReference>
<evidence type="ECO:0000256" key="5">
    <source>
        <dbReference type="ARBA" id="ARBA00022777"/>
    </source>
</evidence>
<dbReference type="OrthoDB" id="9762169at2"/>
<sequence length="526" mass="55272">MPETDARGGGLAEGLREGQVFAGYTIIRRLGTGGMGQVYLAQHPRLPRRDALKILPVELTGNDEFRQRFNREADVAGSLYHEHIVGIHDRGEYEGQLWISMDYVEGTDAAHLLRTQYPSGMPKSVVLQIVSAVADALDYAHARGLLHRDVKPANILLTEPNPRRRILLADFGIARELGEISGLTATNMLVGTTAYCAPEQLQGADLDGRADQYALGCTAFDLLTGSAPFRHSNPAVVITQHLSAPPPHISERRPELADLDGPIAKALAKAPGDRYATCSEFAAALASRLDTAASEVAAGPTEVIAAPTQAAVEPASAPAAAPGNPPPPAAPKAGGGTRRTAIAVGAIVAAALVGLAVLVVVRLQGENPKQPHGGRAPSSVAAPSSQPVAPAPTPSPRAITLSGQITDQAGVLGPLERDAVNRAVTNLYNGRGTRLWVVYVDSFGGLKPFKWAENAMRANNFTDSDAILAVATDGPAFSFRVPNAILTGKAIDLELIRRDRIAPAVLRHEWARAAIAAAQGLDVAPG</sequence>
<dbReference type="InterPro" id="IPR007621">
    <property type="entry name" value="TPM_dom"/>
</dbReference>
<evidence type="ECO:0000313" key="12">
    <source>
        <dbReference type="EMBL" id="ORW16981.1"/>
    </source>
</evidence>
<dbReference type="GO" id="GO:0004674">
    <property type="term" value="F:protein serine/threonine kinase activity"/>
    <property type="evidence" value="ECO:0007669"/>
    <property type="project" value="UniProtKB-KW"/>
</dbReference>
<dbReference type="PANTHER" id="PTHR43289:SF6">
    <property type="entry name" value="SERINE_THREONINE-PROTEIN KINASE NEKL-3"/>
    <property type="match status" value="1"/>
</dbReference>
<dbReference type="STRING" id="153971.AWC19_21450"/>
<dbReference type="GO" id="GO:0080090">
    <property type="term" value="P:regulation of primary metabolic process"/>
    <property type="evidence" value="ECO:0007669"/>
    <property type="project" value="UniProtKB-ARBA"/>
</dbReference>
<feature type="region of interest" description="Disordered" evidence="9">
    <location>
        <begin position="310"/>
        <end position="336"/>
    </location>
</feature>
<dbReference type="CDD" id="cd14014">
    <property type="entry name" value="STKc_PknB_like"/>
    <property type="match status" value="1"/>
</dbReference>
<comment type="catalytic activity">
    <reaction evidence="7">
        <text>L-threonyl-[protein] + ATP = O-phospho-L-threonyl-[protein] + ADP + H(+)</text>
        <dbReference type="Rhea" id="RHEA:46608"/>
        <dbReference type="Rhea" id="RHEA-COMP:11060"/>
        <dbReference type="Rhea" id="RHEA-COMP:11605"/>
        <dbReference type="ChEBI" id="CHEBI:15378"/>
        <dbReference type="ChEBI" id="CHEBI:30013"/>
        <dbReference type="ChEBI" id="CHEBI:30616"/>
        <dbReference type="ChEBI" id="CHEBI:61977"/>
        <dbReference type="ChEBI" id="CHEBI:456216"/>
        <dbReference type="EC" id="2.7.11.1"/>
    </reaction>
</comment>
<feature type="compositionally biased region" description="Low complexity" evidence="9">
    <location>
        <begin position="310"/>
        <end position="322"/>
    </location>
</feature>
<dbReference type="InterPro" id="IPR011009">
    <property type="entry name" value="Kinase-like_dom_sf"/>
</dbReference>
<dbReference type="RefSeq" id="WP_085081133.1">
    <property type="nucleotide sequence ID" value="NZ_LQPJ01000151.1"/>
</dbReference>
<dbReference type="PROSITE" id="PS50011">
    <property type="entry name" value="PROTEIN_KINASE_DOM"/>
    <property type="match status" value="1"/>
</dbReference>
<dbReference type="Gene3D" id="1.10.510.10">
    <property type="entry name" value="Transferase(Phosphotransferase) domain 1"/>
    <property type="match status" value="1"/>
</dbReference>
<evidence type="ECO:0000256" key="6">
    <source>
        <dbReference type="ARBA" id="ARBA00022840"/>
    </source>
</evidence>
<gene>
    <name evidence="12" type="ORF">AWC19_21450</name>
</gene>
<dbReference type="PROSITE" id="PS00108">
    <property type="entry name" value="PROTEIN_KINASE_ST"/>
    <property type="match status" value="1"/>
</dbReference>
<dbReference type="EC" id="2.7.11.1" evidence="1"/>
<comment type="caution">
    <text evidence="12">The sequence shown here is derived from an EMBL/GenBank/DDBJ whole genome shotgun (WGS) entry which is preliminary data.</text>
</comment>
<keyword evidence="10" id="KW-0812">Transmembrane</keyword>
<dbReference type="PANTHER" id="PTHR43289">
    <property type="entry name" value="MITOGEN-ACTIVATED PROTEIN KINASE KINASE KINASE 20-RELATED"/>
    <property type="match status" value="1"/>
</dbReference>
<evidence type="ECO:0000259" key="11">
    <source>
        <dbReference type="PROSITE" id="PS50011"/>
    </source>
</evidence>
<dbReference type="Pfam" id="PF04536">
    <property type="entry name" value="TPM_phosphatase"/>
    <property type="match status" value="1"/>
</dbReference>
<evidence type="ECO:0000256" key="10">
    <source>
        <dbReference type="SAM" id="Phobius"/>
    </source>
</evidence>
<keyword evidence="6" id="KW-0067">ATP-binding</keyword>
<keyword evidence="2 12" id="KW-0723">Serine/threonine-protein kinase</keyword>
<evidence type="ECO:0000256" key="4">
    <source>
        <dbReference type="ARBA" id="ARBA00022741"/>
    </source>
</evidence>
<keyword evidence="3" id="KW-0808">Transferase</keyword>
<dbReference type="FunFam" id="3.30.200.20:FF:000035">
    <property type="entry name" value="Serine/threonine protein kinase Stk1"/>
    <property type="match status" value="1"/>
</dbReference>
<feature type="compositionally biased region" description="Low complexity" evidence="9">
    <location>
        <begin position="376"/>
        <end position="388"/>
    </location>
</feature>
<dbReference type="EMBL" id="LQPJ01000151">
    <property type="protein sequence ID" value="ORW16981.1"/>
    <property type="molecule type" value="Genomic_DNA"/>
</dbReference>
<accession>A0A1X1Z181</accession>
<reference evidence="12 13" key="1">
    <citation type="submission" date="2016-01" db="EMBL/GenBank/DDBJ databases">
        <title>The new phylogeny of the genus Mycobacterium.</title>
        <authorList>
            <person name="Tarcisio F."/>
            <person name="Conor M."/>
            <person name="Antonella G."/>
            <person name="Elisabetta G."/>
            <person name="Giulia F.S."/>
            <person name="Sara T."/>
            <person name="Anna F."/>
            <person name="Clotilde B."/>
            <person name="Roberto B."/>
            <person name="Veronica D.S."/>
            <person name="Fabio R."/>
            <person name="Monica P."/>
            <person name="Olivier J."/>
            <person name="Enrico T."/>
            <person name="Nicola S."/>
        </authorList>
    </citation>
    <scope>NUCLEOTIDE SEQUENCE [LARGE SCALE GENOMIC DNA]</scope>
    <source>
        <strain evidence="12 13">DSM 44572</strain>
    </source>
</reference>
<evidence type="ECO:0000256" key="2">
    <source>
        <dbReference type="ARBA" id="ARBA00022527"/>
    </source>
</evidence>
<keyword evidence="5 12" id="KW-0418">Kinase</keyword>
<keyword evidence="13" id="KW-1185">Reference proteome</keyword>
<feature type="domain" description="Protein kinase" evidence="11">
    <location>
        <begin position="24"/>
        <end position="289"/>
    </location>
</feature>
<dbReference type="Gene3D" id="3.30.200.20">
    <property type="entry name" value="Phosphorylase Kinase, domain 1"/>
    <property type="match status" value="1"/>
</dbReference>
<keyword evidence="10" id="KW-1133">Transmembrane helix</keyword>
<dbReference type="AlphaFoldDB" id="A0A1X1Z181"/>
<dbReference type="GO" id="GO:0005524">
    <property type="term" value="F:ATP binding"/>
    <property type="evidence" value="ECO:0007669"/>
    <property type="project" value="UniProtKB-KW"/>
</dbReference>
<evidence type="ECO:0000256" key="7">
    <source>
        <dbReference type="ARBA" id="ARBA00047899"/>
    </source>
</evidence>
<dbReference type="SUPFAM" id="SSF56112">
    <property type="entry name" value="Protein kinase-like (PK-like)"/>
    <property type="match status" value="1"/>
</dbReference>